<keyword evidence="3" id="KW-1185">Reference proteome</keyword>
<dbReference type="InterPro" id="IPR025669">
    <property type="entry name" value="AAA_dom"/>
</dbReference>
<dbReference type="GO" id="GO:0004713">
    <property type="term" value="F:protein tyrosine kinase activity"/>
    <property type="evidence" value="ECO:0007669"/>
    <property type="project" value="TreeGrafter"/>
</dbReference>
<proteinExistence type="predicted"/>
<dbReference type="InterPro" id="IPR027417">
    <property type="entry name" value="P-loop_NTPase"/>
</dbReference>
<feature type="domain" description="AAA" evidence="1">
    <location>
        <begin position="130"/>
        <end position="288"/>
    </location>
</feature>
<dbReference type="SUPFAM" id="SSF52540">
    <property type="entry name" value="P-loop containing nucleoside triphosphate hydrolases"/>
    <property type="match status" value="1"/>
</dbReference>
<dbReference type="AlphaFoldDB" id="A0A7X2P858"/>
<evidence type="ECO:0000313" key="3">
    <source>
        <dbReference type="Proteomes" id="UP000466864"/>
    </source>
</evidence>
<dbReference type="PANTHER" id="PTHR32309">
    <property type="entry name" value="TYROSINE-PROTEIN KINASE"/>
    <property type="match status" value="1"/>
</dbReference>
<reference evidence="2 3" key="1">
    <citation type="submission" date="2019-08" db="EMBL/GenBank/DDBJ databases">
        <title>In-depth cultivation of the pig gut microbiome towards novel bacterial diversity and tailored functional studies.</title>
        <authorList>
            <person name="Wylensek D."/>
            <person name="Hitch T.C.A."/>
            <person name="Clavel T."/>
        </authorList>
    </citation>
    <scope>NUCLEOTIDE SEQUENCE [LARGE SCALE GENOMIC DNA]</scope>
    <source>
        <strain evidence="2 3">Oil+RF-744-WCA-WT-13</strain>
    </source>
</reference>
<dbReference type="PANTHER" id="PTHR32309:SF13">
    <property type="entry name" value="FERRIC ENTEROBACTIN TRANSPORT PROTEIN FEPE"/>
    <property type="match status" value="1"/>
</dbReference>
<dbReference type="EMBL" id="VUMV01000004">
    <property type="protein sequence ID" value="MST82023.1"/>
    <property type="molecule type" value="Genomic_DNA"/>
</dbReference>
<dbReference type="Gene3D" id="3.40.50.10850">
    <property type="entry name" value="Ntrc-like two-domain protein"/>
    <property type="match status" value="1"/>
</dbReference>
<accession>A0A7X2P858</accession>
<protein>
    <submittedName>
        <fullName evidence="2">AAA family ATPase</fullName>
    </submittedName>
</protein>
<comment type="caution">
    <text evidence="2">The sequence shown here is derived from an EMBL/GenBank/DDBJ whole genome shotgun (WGS) entry which is preliminary data.</text>
</comment>
<dbReference type="RefSeq" id="WP_154457939.1">
    <property type="nucleotide sequence ID" value="NZ_VUMV01000004.1"/>
</dbReference>
<dbReference type="Pfam" id="PF13614">
    <property type="entry name" value="AAA_31"/>
    <property type="match status" value="1"/>
</dbReference>
<gene>
    <name evidence="2" type="ORF">FYJ60_06820</name>
</gene>
<name>A0A7X2P858_9FIRM</name>
<evidence type="ECO:0000313" key="2">
    <source>
        <dbReference type="EMBL" id="MST82023.1"/>
    </source>
</evidence>
<evidence type="ECO:0000259" key="1">
    <source>
        <dbReference type="Pfam" id="PF13614"/>
    </source>
</evidence>
<sequence length="344" mass="39686">MDEKWNLVVIDTDHEYLKQYEEELFRRYSPFMRVQFITDSAYVEKFFTDRKQIDLLVVDQRSYGEYLQMHEIGNIFLMTPEVEVGRIYPENVKVLMKYVPEEEVFRTIDQKLCSMGLLNDRPGSEKKSARMIAVYSPIGGCGKSLAALAIARKLKKLDQKVLLVSCDAMQSTAAFYPFTDTADEDLARKLQQPTEDTYWTILNNTKTDGISYLKPFQKYLPALHVGMREWLNLLDILKNKEDFDYIVMDIGTVLGPDGAELLGMASLLVMVTENNEISNRKMQKLLQNPDLLPRCECVLLSNEYHSDGLRFSPESIFGSLVPYSTWQEALDDPVFYRIALKITE</sequence>
<dbReference type="Gene3D" id="3.40.50.300">
    <property type="entry name" value="P-loop containing nucleotide triphosphate hydrolases"/>
    <property type="match status" value="1"/>
</dbReference>
<dbReference type="InterPro" id="IPR050445">
    <property type="entry name" value="Bact_polysacc_biosynth/exp"/>
</dbReference>
<dbReference type="GO" id="GO:0005886">
    <property type="term" value="C:plasma membrane"/>
    <property type="evidence" value="ECO:0007669"/>
    <property type="project" value="TreeGrafter"/>
</dbReference>
<dbReference type="Proteomes" id="UP000466864">
    <property type="component" value="Unassembled WGS sequence"/>
</dbReference>
<organism evidence="2 3">
    <name type="scientific">Bilifractor porci</name>
    <dbReference type="NCBI Taxonomy" id="2606636"/>
    <lineage>
        <taxon>Bacteria</taxon>
        <taxon>Bacillati</taxon>
        <taxon>Bacillota</taxon>
        <taxon>Clostridia</taxon>
        <taxon>Lachnospirales</taxon>
        <taxon>Lachnospiraceae</taxon>
        <taxon>Bilifractor</taxon>
    </lineage>
</organism>